<gene>
    <name evidence="3" type="ORF">DPPLL_12460</name>
</gene>
<dbReference type="EMBL" id="AP025516">
    <property type="protein sequence ID" value="BDD86881.1"/>
    <property type="molecule type" value="Genomic_DNA"/>
</dbReference>
<feature type="transmembrane region" description="Helical" evidence="1">
    <location>
        <begin position="230"/>
        <end position="248"/>
    </location>
</feature>
<keyword evidence="3" id="KW-0808">Transferase</keyword>
<feature type="transmembrane region" description="Helical" evidence="1">
    <location>
        <begin position="260"/>
        <end position="277"/>
    </location>
</feature>
<keyword evidence="4" id="KW-1185">Reference proteome</keyword>
<feature type="domain" description="Glycosyltransferase 2-like" evidence="2">
    <location>
        <begin position="11"/>
        <end position="159"/>
    </location>
</feature>
<evidence type="ECO:0000256" key="1">
    <source>
        <dbReference type="SAM" id="Phobius"/>
    </source>
</evidence>
<dbReference type="InterPro" id="IPR050256">
    <property type="entry name" value="Glycosyltransferase_2"/>
</dbReference>
<dbReference type="Gene3D" id="3.90.550.10">
    <property type="entry name" value="Spore Coat Polysaccharide Biosynthesis Protein SpsA, Chain A"/>
    <property type="match status" value="1"/>
</dbReference>
<name>A0ABM7W7C9_9BACT</name>
<dbReference type="GO" id="GO:0016740">
    <property type="term" value="F:transferase activity"/>
    <property type="evidence" value="ECO:0007669"/>
    <property type="project" value="UniProtKB-KW"/>
</dbReference>
<reference evidence="3 4" key="1">
    <citation type="submission" date="2022-01" db="EMBL/GenBank/DDBJ databases">
        <title>Desulfofustis limnae sp. nov., a novel mesophilic sulfate-reducing bacterium isolated from marsh soil.</title>
        <authorList>
            <person name="Watanabe M."/>
            <person name="Takahashi A."/>
            <person name="Kojima H."/>
            <person name="Fukui M."/>
        </authorList>
    </citation>
    <scope>NUCLEOTIDE SEQUENCE [LARGE SCALE GENOMIC DNA]</scope>
    <source>
        <strain evidence="3 4">PPLL</strain>
    </source>
</reference>
<dbReference type="Proteomes" id="UP000830055">
    <property type="component" value="Chromosome"/>
</dbReference>
<protein>
    <submittedName>
        <fullName evidence="3">Glycosyl transferase</fullName>
    </submittedName>
</protein>
<dbReference type="InterPro" id="IPR029044">
    <property type="entry name" value="Nucleotide-diphossugar_trans"/>
</dbReference>
<dbReference type="Pfam" id="PF00535">
    <property type="entry name" value="Glycos_transf_2"/>
    <property type="match status" value="1"/>
</dbReference>
<organism evidence="3 4">
    <name type="scientific">Desulfofustis limnaeus</name>
    <dbReference type="NCBI Taxonomy" id="2740163"/>
    <lineage>
        <taxon>Bacteria</taxon>
        <taxon>Pseudomonadati</taxon>
        <taxon>Thermodesulfobacteriota</taxon>
        <taxon>Desulfobulbia</taxon>
        <taxon>Desulfobulbales</taxon>
        <taxon>Desulfocapsaceae</taxon>
        <taxon>Desulfofustis</taxon>
    </lineage>
</organism>
<evidence type="ECO:0000313" key="4">
    <source>
        <dbReference type="Proteomes" id="UP000830055"/>
    </source>
</evidence>
<dbReference type="PANTHER" id="PTHR48090">
    <property type="entry name" value="UNDECAPRENYL-PHOSPHATE 4-DEOXY-4-FORMAMIDO-L-ARABINOSE TRANSFERASE-RELATED"/>
    <property type="match status" value="1"/>
</dbReference>
<evidence type="ECO:0000259" key="2">
    <source>
        <dbReference type="Pfam" id="PF00535"/>
    </source>
</evidence>
<keyword evidence="1" id="KW-0472">Membrane</keyword>
<proteinExistence type="predicted"/>
<accession>A0ABM7W7C9</accession>
<dbReference type="CDD" id="cd04179">
    <property type="entry name" value="DPM_DPG-synthase_like"/>
    <property type="match status" value="1"/>
</dbReference>
<dbReference type="PANTHER" id="PTHR48090:SF7">
    <property type="entry name" value="RFBJ PROTEIN"/>
    <property type="match status" value="1"/>
</dbReference>
<keyword evidence="1" id="KW-0812">Transmembrane</keyword>
<dbReference type="InterPro" id="IPR001173">
    <property type="entry name" value="Glyco_trans_2-like"/>
</dbReference>
<dbReference type="RefSeq" id="WP_284153950.1">
    <property type="nucleotide sequence ID" value="NZ_AP025516.1"/>
</dbReference>
<evidence type="ECO:0000313" key="3">
    <source>
        <dbReference type="EMBL" id="BDD86881.1"/>
    </source>
</evidence>
<keyword evidence="1" id="KW-1133">Transmembrane helix</keyword>
<dbReference type="SUPFAM" id="SSF53448">
    <property type="entry name" value="Nucleotide-diphospho-sugar transferases"/>
    <property type="match status" value="1"/>
</dbReference>
<sequence>METPTKKPLVTVILPAYNEAKVVGETVRRIKELHPDFEVLVVDDGSTDNTMEVAMAAGANVWPHPYNIGNGAAIKTGLRCAQGEWVVMMDADGQHQPEDIARLLEHKDRYDMVVGARTKQSKTKTHRDIANWIYKKFASYVTNFKIEDLTSGFRLVRLSTAKQFIYLLPNTFSYPSTLTMAYLRCGRSIKYVPIETNRRIGKSKIKLLSDGTRFFLIITKIATLFSPFRVFLPISIFCFVTGLGYYGFTYFTEGRFTNMAALLLNTSVIVFMIGLVAEQINQMRYDRVE</sequence>